<feature type="region of interest" description="Disordered" evidence="1">
    <location>
        <begin position="950"/>
        <end position="972"/>
    </location>
</feature>
<dbReference type="Pfam" id="PF00241">
    <property type="entry name" value="Cofilin_ADF"/>
    <property type="match status" value="1"/>
</dbReference>
<sequence length="972" mass="106470">MAVNLRKNEKAMLAAWKDVCEDHSDTDWALFGYEANTNDLKLVSTGDGGLEELVDDFSSGKVMYAFCRVNDPNTNLPKNVLINWSGEAVPTSRKGACANHVRDVGNFFHGAHVTVNARDEDDVEPEAIMEKVAKSTSSKYPAFGKGSSQQQRIENQGPVGSVYKKTQAASEIKSSQKQREDFWAQQEKEEKARVAEEKKQATADRARLEKERLDRERREAEDREKKVKERDLMTRQQKKEEANIDKSMMQKERDIEKARWETIQKEEQQEDKTRRKRSESLTKAAEDSRLHITEPLSPSDKKGYGNWTAKPWTGQASAGGFRSVSFKPATPPSSPGPGVNPTDKPPLSSFKPTLSPLAVRKVNSPQSFASGPGSPGICVPPNTPEDFDQEYQNTVQQLIASRPQQTKHGRTFVLTGTKETRTTDGTQAELHRVVTTETTQKQTVETKLARNPYIDTTPIVQYNQPADISADLNNDDDDVEDPNLITEMVRKQSRLIHGKKKPTFLAKQVGMFEKPVEAEVNPFKVQLEAETRRSRPRILPGDGAPKAGFQPTCVVSTPVCHAPTPSHITPNKPAHKHPQAPPTQVTPQRPPAAANKTAPPRPAQPAVQSYLPRSTPHSHTEPKTTPSNVGHKPVAQPDAAKSQPVPMGSCLPKKPPAPSQAKSDPTGNQEDRKVDGVFESHPYTEEEDDGPPPNTALEAAALVAQRGDFNPRSMWQQHNVPPPLPSTRPSGPASPAKKKPVGYPLQPVPDMTSSAEAPPTEESRELPTNTALEAKALVSQRQNNPKDMWKDFHVPPPPPNLPLPPSPVKKPKTQEPRPKIVYEPAITEPLVQSCSWHASSLLGDTSFLISSTKDTTVPAAPPVQNGGPTHSTEQATLPDRPDGPPTNTAMEAAALAAKRGRRNPRAKFEQTPQAPLPPIPSNPTPNTAMEAASLVHQKGSFNPELARLKFDNKEASPNTALVGGRLLSGTTS</sequence>
<dbReference type="GO" id="GO:0005884">
    <property type="term" value="C:actin filament"/>
    <property type="evidence" value="ECO:0007669"/>
    <property type="project" value="TreeGrafter"/>
</dbReference>
<dbReference type="AlphaFoldDB" id="A0A8J9ZMF8"/>
<evidence type="ECO:0000313" key="4">
    <source>
        <dbReference type="Proteomes" id="UP000838412"/>
    </source>
</evidence>
<dbReference type="SUPFAM" id="SSF55753">
    <property type="entry name" value="Actin depolymerizing proteins"/>
    <property type="match status" value="1"/>
</dbReference>
<dbReference type="OrthoDB" id="5971719at2759"/>
<dbReference type="PANTHER" id="PTHR10829">
    <property type="entry name" value="CORTACTIN AND DREBRIN"/>
    <property type="match status" value="1"/>
</dbReference>
<feature type="compositionally biased region" description="Basic and acidic residues" evidence="1">
    <location>
        <begin position="669"/>
        <end position="684"/>
    </location>
</feature>
<evidence type="ECO:0000313" key="3">
    <source>
        <dbReference type="EMBL" id="CAH1258146.1"/>
    </source>
</evidence>
<dbReference type="FunFam" id="3.40.20.10:FF:000011">
    <property type="entry name" value="Drebrin-like protein B"/>
    <property type="match status" value="1"/>
</dbReference>
<dbReference type="InterPro" id="IPR002108">
    <property type="entry name" value="ADF-H"/>
</dbReference>
<dbReference type="Gene3D" id="3.40.20.10">
    <property type="entry name" value="Severin"/>
    <property type="match status" value="1"/>
</dbReference>
<dbReference type="GO" id="GO:0051015">
    <property type="term" value="F:actin filament binding"/>
    <property type="evidence" value="ECO:0007669"/>
    <property type="project" value="TreeGrafter"/>
</dbReference>
<dbReference type="SMART" id="SM00102">
    <property type="entry name" value="ADF"/>
    <property type="match status" value="1"/>
</dbReference>
<dbReference type="GO" id="GO:0098974">
    <property type="term" value="P:postsynaptic actin cytoskeleton organization"/>
    <property type="evidence" value="ECO:0007669"/>
    <property type="project" value="TreeGrafter"/>
</dbReference>
<feature type="region of interest" description="Disordered" evidence="1">
    <location>
        <begin position="137"/>
        <end position="388"/>
    </location>
</feature>
<dbReference type="PANTHER" id="PTHR10829:SF25">
    <property type="entry name" value="DREBRIN-LIKE PROTEIN"/>
    <property type="match status" value="1"/>
</dbReference>
<gene>
    <name evidence="3" type="primary">DBNL</name>
    <name evidence="3" type="ORF">BLAG_LOCUS15817</name>
</gene>
<keyword evidence="4" id="KW-1185">Reference proteome</keyword>
<reference evidence="3" key="1">
    <citation type="submission" date="2022-01" db="EMBL/GenBank/DDBJ databases">
        <authorList>
            <person name="Braso-Vives M."/>
        </authorList>
    </citation>
    <scope>NUCLEOTIDE SEQUENCE</scope>
</reference>
<accession>A0A8J9ZMF8</accession>
<dbReference type="GO" id="GO:0030425">
    <property type="term" value="C:dendrite"/>
    <property type="evidence" value="ECO:0007669"/>
    <property type="project" value="TreeGrafter"/>
</dbReference>
<feature type="domain" description="ADF-H" evidence="2">
    <location>
        <begin position="4"/>
        <end position="133"/>
    </location>
</feature>
<dbReference type="GO" id="GO:0030833">
    <property type="term" value="P:regulation of actin filament polymerization"/>
    <property type="evidence" value="ECO:0007669"/>
    <property type="project" value="TreeGrafter"/>
</dbReference>
<feature type="compositionally biased region" description="Basic and acidic residues" evidence="1">
    <location>
        <begin position="177"/>
        <end position="292"/>
    </location>
</feature>
<organism evidence="3 4">
    <name type="scientific">Branchiostoma lanceolatum</name>
    <name type="common">Common lancelet</name>
    <name type="synonym">Amphioxus lanceolatum</name>
    <dbReference type="NCBI Taxonomy" id="7740"/>
    <lineage>
        <taxon>Eukaryota</taxon>
        <taxon>Metazoa</taxon>
        <taxon>Chordata</taxon>
        <taxon>Cephalochordata</taxon>
        <taxon>Leptocardii</taxon>
        <taxon>Amphioxiformes</taxon>
        <taxon>Branchiostomatidae</taxon>
        <taxon>Branchiostoma</taxon>
    </lineage>
</organism>
<evidence type="ECO:0000256" key="1">
    <source>
        <dbReference type="SAM" id="MobiDB-lite"/>
    </source>
</evidence>
<feature type="compositionally biased region" description="Pro residues" evidence="1">
    <location>
        <begin position="914"/>
        <end position="923"/>
    </location>
</feature>
<dbReference type="GO" id="GO:0030027">
    <property type="term" value="C:lamellipodium"/>
    <property type="evidence" value="ECO:0007669"/>
    <property type="project" value="TreeGrafter"/>
</dbReference>
<dbReference type="GO" id="GO:0014069">
    <property type="term" value="C:postsynaptic density"/>
    <property type="evidence" value="ECO:0007669"/>
    <property type="project" value="TreeGrafter"/>
</dbReference>
<feature type="compositionally biased region" description="Pro residues" evidence="1">
    <location>
        <begin position="794"/>
        <end position="808"/>
    </location>
</feature>
<evidence type="ECO:0000259" key="2">
    <source>
        <dbReference type="PROSITE" id="PS51263"/>
    </source>
</evidence>
<dbReference type="GO" id="GO:0030864">
    <property type="term" value="C:cortical actin cytoskeleton"/>
    <property type="evidence" value="ECO:0007669"/>
    <property type="project" value="TreeGrafter"/>
</dbReference>
<feature type="compositionally biased region" description="Polar residues" evidence="1">
    <location>
        <begin position="866"/>
        <end position="875"/>
    </location>
</feature>
<name>A0A8J9ZMF8_BRALA</name>
<feature type="region of interest" description="Disordered" evidence="1">
    <location>
        <begin position="855"/>
        <end position="929"/>
    </location>
</feature>
<dbReference type="Proteomes" id="UP000838412">
    <property type="component" value="Chromosome 3"/>
</dbReference>
<dbReference type="GO" id="GO:0045773">
    <property type="term" value="P:positive regulation of axon extension"/>
    <property type="evidence" value="ECO:0007669"/>
    <property type="project" value="TreeGrafter"/>
</dbReference>
<dbReference type="InterPro" id="IPR029006">
    <property type="entry name" value="ADF-H/Gelsolin-like_dom_sf"/>
</dbReference>
<dbReference type="EMBL" id="OV696688">
    <property type="protein sequence ID" value="CAH1258146.1"/>
    <property type="molecule type" value="Genomic_DNA"/>
</dbReference>
<dbReference type="GO" id="GO:0030427">
    <property type="term" value="C:site of polarized growth"/>
    <property type="evidence" value="ECO:0007669"/>
    <property type="project" value="TreeGrafter"/>
</dbReference>
<protein>
    <submittedName>
        <fullName evidence="3">DBNL protein</fullName>
    </submittedName>
</protein>
<dbReference type="PROSITE" id="PS51263">
    <property type="entry name" value="ADF_H"/>
    <property type="match status" value="1"/>
</dbReference>
<dbReference type="CDD" id="cd11281">
    <property type="entry name" value="ADF_drebrin_like"/>
    <property type="match status" value="1"/>
</dbReference>
<dbReference type="GO" id="GO:0045211">
    <property type="term" value="C:postsynaptic membrane"/>
    <property type="evidence" value="ECO:0007669"/>
    <property type="project" value="TreeGrafter"/>
</dbReference>
<proteinExistence type="predicted"/>
<dbReference type="GO" id="GO:0048812">
    <property type="term" value="P:neuron projection morphogenesis"/>
    <property type="evidence" value="ECO:0007669"/>
    <property type="project" value="TreeGrafter"/>
</dbReference>
<feature type="region of interest" description="Disordered" evidence="1">
    <location>
        <begin position="564"/>
        <end position="816"/>
    </location>
</feature>
<feature type="compositionally biased region" description="Polar residues" evidence="1">
    <location>
        <begin position="611"/>
        <end position="628"/>
    </location>
</feature>